<dbReference type="OrthoDB" id="273345at2759"/>
<accession>A0A9P7B4Z3</accession>
<dbReference type="GO" id="GO:0070042">
    <property type="term" value="F:rRNA (uridine-N3-)-methyltransferase activity"/>
    <property type="evidence" value="ECO:0007669"/>
    <property type="project" value="InterPro"/>
</dbReference>
<feature type="region of interest" description="Disordered" evidence="1">
    <location>
        <begin position="281"/>
        <end position="310"/>
    </location>
</feature>
<sequence>MIEHEALAGQQQAQQQRQIEERARQAQLDRDRAKQLKANRQQHQPAGASADVKGKKRARDNDDDQPEDGAERAAATDESVPKTRQGPAVQPFKKGERVLLVGEVSSAAAADAASSSSSSPRAAAATAAPVQPYVNPSLLCCTAYDTEAVASQKYPDLATHITALRDAGATVLFGVDGTNLAQSKEVRQFAGFAPSGPVRGGKKERRRVKGKGRMLEGWANRLDDLKEEQDGEDRSIGFDKIVFNFPHVGQGITDQSRNIRANQTLLLDFYRSAAPLLRTGKARALSSSAKSNTGDSKSGSEDDDDEEEDLVAAAQEAQDIANLGLLGDTSMQAGISAPAAPPPSANRGTVLLTLRTNGPYASWLPSQLATKPSLLLPSLYPPHELKLRSTPQRGGEQPRYRTVRSWKFEMRKWEEEGYEHRRTIGYEEKYAELGGEAASRNADLAMTARERKQRRIEAAAARAGLGEDEEDEREDVPPSKRAGSRPPSQPEQQQHDIRTWEFELVTPEDEASTARRGGGGASKRAGGARGASGGGRPARGGKFQVGGANDPDLMSD</sequence>
<protein>
    <recommendedName>
        <fullName evidence="2">25S rRNA (uridine-N(3))-methyltransferase BMT5-like domain-containing protein</fullName>
    </recommendedName>
</protein>
<feature type="compositionally biased region" description="Acidic residues" evidence="1">
    <location>
        <begin position="301"/>
        <end position="310"/>
    </location>
</feature>
<proteinExistence type="predicted"/>
<feature type="compositionally biased region" description="Low complexity" evidence="1">
    <location>
        <begin position="7"/>
        <end position="17"/>
    </location>
</feature>
<dbReference type="GO" id="GO:0005737">
    <property type="term" value="C:cytoplasm"/>
    <property type="evidence" value="ECO:0007669"/>
    <property type="project" value="TreeGrafter"/>
</dbReference>
<dbReference type="Proteomes" id="UP000777482">
    <property type="component" value="Unassembled WGS sequence"/>
</dbReference>
<evidence type="ECO:0000259" key="2">
    <source>
        <dbReference type="Pfam" id="PF10354"/>
    </source>
</evidence>
<reference evidence="3 4" key="1">
    <citation type="submission" date="2020-11" db="EMBL/GenBank/DDBJ databases">
        <title>Kefir isolates.</title>
        <authorList>
            <person name="Marcisauskas S."/>
            <person name="Kim Y."/>
            <person name="Blasche S."/>
        </authorList>
    </citation>
    <scope>NUCLEOTIDE SEQUENCE [LARGE SCALE GENOMIC DNA]</scope>
    <source>
        <strain evidence="3 4">KR</strain>
    </source>
</reference>
<dbReference type="AlphaFoldDB" id="A0A9P7B4Z3"/>
<evidence type="ECO:0000313" key="4">
    <source>
        <dbReference type="Proteomes" id="UP000777482"/>
    </source>
</evidence>
<dbReference type="PANTHER" id="PTHR11538">
    <property type="entry name" value="PHENYLALANYL-TRNA SYNTHETASE"/>
    <property type="match status" value="1"/>
</dbReference>
<dbReference type="GO" id="GO:0070475">
    <property type="term" value="P:rRNA base methylation"/>
    <property type="evidence" value="ECO:0007669"/>
    <property type="project" value="InterPro"/>
</dbReference>
<keyword evidence="4" id="KW-1185">Reference proteome</keyword>
<feature type="region of interest" description="Disordered" evidence="1">
    <location>
        <begin position="1"/>
        <end position="94"/>
    </location>
</feature>
<feature type="region of interest" description="Disordered" evidence="1">
    <location>
        <begin position="455"/>
        <end position="556"/>
    </location>
</feature>
<evidence type="ECO:0000256" key="1">
    <source>
        <dbReference type="SAM" id="MobiDB-lite"/>
    </source>
</evidence>
<dbReference type="InterPro" id="IPR019446">
    <property type="entry name" value="BMT5-like"/>
</dbReference>
<feature type="compositionally biased region" description="Basic and acidic residues" evidence="1">
    <location>
        <begin position="69"/>
        <end position="81"/>
    </location>
</feature>
<dbReference type="Pfam" id="PF10354">
    <property type="entry name" value="BMT5-like"/>
    <property type="match status" value="1"/>
</dbReference>
<feature type="compositionally biased region" description="Polar residues" evidence="1">
    <location>
        <begin position="285"/>
        <end position="297"/>
    </location>
</feature>
<dbReference type="EMBL" id="PUHQ01000051">
    <property type="protein sequence ID" value="KAG0659703.1"/>
    <property type="molecule type" value="Genomic_DNA"/>
</dbReference>
<name>A0A9P7B4Z3_RHOMI</name>
<feature type="domain" description="25S rRNA (uridine-N(3))-methyltransferase BMT5-like" evidence="2">
    <location>
        <begin position="137"/>
        <end position="422"/>
    </location>
</feature>
<comment type="caution">
    <text evidence="3">The sequence shown here is derived from an EMBL/GenBank/DDBJ whole genome shotgun (WGS) entry which is preliminary data.</text>
</comment>
<gene>
    <name evidence="3" type="ORF">C6P46_005062</name>
</gene>
<evidence type="ECO:0000313" key="3">
    <source>
        <dbReference type="EMBL" id="KAG0659703.1"/>
    </source>
</evidence>
<feature type="compositionally biased region" description="Basic and acidic residues" evidence="1">
    <location>
        <begin position="18"/>
        <end position="34"/>
    </location>
</feature>
<organism evidence="3 4">
    <name type="scientific">Rhodotorula mucilaginosa</name>
    <name type="common">Yeast</name>
    <name type="synonym">Rhodotorula rubra</name>
    <dbReference type="NCBI Taxonomy" id="5537"/>
    <lineage>
        <taxon>Eukaryota</taxon>
        <taxon>Fungi</taxon>
        <taxon>Dikarya</taxon>
        <taxon>Basidiomycota</taxon>
        <taxon>Pucciniomycotina</taxon>
        <taxon>Microbotryomycetes</taxon>
        <taxon>Sporidiobolales</taxon>
        <taxon>Sporidiobolaceae</taxon>
        <taxon>Rhodotorula</taxon>
    </lineage>
</organism>
<feature type="compositionally biased region" description="Gly residues" evidence="1">
    <location>
        <begin position="516"/>
        <end position="538"/>
    </location>
</feature>
<dbReference type="PANTHER" id="PTHR11538:SF26">
    <property type="entry name" value="FERREDOXIN-FOLD ANTICODON-BINDING DOMAIN-CONTAINING PROTEIN 1"/>
    <property type="match status" value="1"/>
</dbReference>